<evidence type="ECO:0000256" key="2">
    <source>
        <dbReference type="ARBA" id="ARBA00007343"/>
    </source>
</evidence>
<evidence type="ECO:0000256" key="1">
    <source>
        <dbReference type="ARBA" id="ARBA00004141"/>
    </source>
</evidence>
<proteinExistence type="inferred from homology"/>
<evidence type="ECO:0000259" key="11">
    <source>
        <dbReference type="PROSITE" id="PS50261"/>
    </source>
</evidence>
<organism evidence="12 13">
    <name type="scientific">Gymnodraco acuticeps</name>
    <name type="common">Antarctic dragonfish</name>
    <dbReference type="NCBI Taxonomy" id="8218"/>
    <lineage>
        <taxon>Eukaryota</taxon>
        <taxon>Metazoa</taxon>
        <taxon>Chordata</taxon>
        <taxon>Craniata</taxon>
        <taxon>Vertebrata</taxon>
        <taxon>Euteleostomi</taxon>
        <taxon>Actinopterygii</taxon>
        <taxon>Neopterygii</taxon>
        <taxon>Teleostei</taxon>
        <taxon>Neoteleostei</taxon>
        <taxon>Acanthomorphata</taxon>
        <taxon>Eupercaria</taxon>
        <taxon>Perciformes</taxon>
        <taxon>Notothenioidei</taxon>
        <taxon>Bathydraconidae</taxon>
        <taxon>Gymnodraco</taxon>
    </lineage>
</organism>
<dbReference type="PROSITE" id="PS50261">
    <property type="entry name" value="G_PROTEIN_RECEP_F2_4"/>
    <property type="match status" value="1"/>
</dbReference>
<dbReference type="CTD" id="565465"/>
<keyword evidence="9" id="KW-0732">Signal</keyword>
<feature type="transmembrane region" description="Helical" evidence="8">
    <location>
        <begin position="966"/>
        <end position="986"/>
    </location>
</feature>
<dbReference type="KEGG" id="gacu:117554342"/>
<dbReference type="InterPro" id="IPR057244">
    <property type="entry name" value="GAIN_B"/>
</dbReference>
<dbReference type="PANTHER" id="PTHR45813">
    <property type="entry name" value="IG-LIKE DOMAIN-CONTAINING PROTEIN"/>
    <property type="match status" value="1"/>
</dbReference>
<evidence type="ECO:0000256" key="7">
    <source>
        <dbReference type="ARBA" id="ARBA00023180"/>
    </source>
</evidence>
<name>A0A6P8WAW6_GYMAC</name>
<dbReference type="RefSeq" id="XP_034084627.1">
    <property type="nucleotide sequence ID" value="XM_034228736.1"/>
</dbReference>
<keyword evidence="7" id="KW-0325">Glycoprotein</keyword>
<evidence type="ECO:0000259" key="10">
    <source>
        <dbReference type="PROSITE" id="PS50221"/>
    </source>
</evidence>
<feature type="transmembrane region" description="Helical" evidence="8">
    <location>
        <begin position="885"/>
        <end position="910"/>
    </location>
</feature>
<evidence type="ECO:0000256" key="3">
    <source>
        <dbReference type="ARBA" id="ARBA00022692"/>
    </source>
</evidence>
<feature type="transmembrane region" description="Helical" evidence="8">
    <location>
        <begin position="930"/>
        <end position="954"/>
    </location>
</feature>
<keyword evidence="3 8" id="KW-0812">Transmembrane</keyword>
<dbReference type="GO" id="GO:0004930">
    <property type="term" value="F:G protein-coupled receptor activity"/>
    <property type="evidence" value="ECO:0007669"/>
    <property type="project" value="InterPro"/>
</dbReference>
<dbReference type="Pfam" id="PF01825">
    <property type="entry name" value="GPS"/>
    <property type="match status" value="1"/>
</dbReference>
<gene>
    <name evidence="13" type="primary">adgrf3b</name>
</gene>
<dbReference type="InterPro" id="IPR046338">
    <property type="entry name" value="GAIN_dom_sf"/>
</dbReference>
<dbReference type="PROSITE" id="PS50221">
    <property type="entry name" value="GAIN_B"/>
    <property type="match status" value="1"/>
</dbReference>
<sequence>MSSRACLFLIGAVYLYAQVIVAEYVSTAELTVASNVTLEANSILLALNNAEVQVNATTVTLSRCEVVTECLIIGDVTSCNCSTGYIWSNPVCYNYNCCRETTCSQNVSDSTPLCIPKVNVHINGSVRWNTPEIWGSNKETQLRAAFDVLNGFVYLNVTGKRIEGEFTVVDFEANVSVRCSTPKLQGVVDEAQTNLNADISVDTVGMVAINSLGKVCYQSVQVMTCTFVETNIKMDSNGWNFFGKFGERFWLNNGTVAKVNPACNSSGFCAQLTLQNVTGIWSGRYECEFKKGSVRHTASTELSVALLPDVITLKINPLTVDCTADANTKEVTVTVTANATISDTVSTETFGVSCNYNRVKKPLVATSVGRTHVYNVTISCEKSTEPHTIKVTFKNSMEQNKNATVDVPVIYEGEQFCKEETDSVPWPNTPDGNTVISDECALGRVGYKSRTCRGTQWDDVFSYCVNAELNKVLNDADNFAKGLGATQEMALKIFSGLFNSSTSDPNSIDSTADVSASINVLNSMSKASEFIVLEDSVLPKFVHAASNMLNNNWSGVNKSIVQNMSSKYLKSVEDLVRNIKVNQSNGVNRTNLELRFCSDDCNMTVFDIDVNMNKTNGTVKAVAVKNLMHRLKNNIDDSKPDSILVSVTMEGNSSSPEIRLVFPQENLSRKKRMCVFWHTWENKWSEAGCSAKTIQGNSTVCECNHLTSFSVMMSKSDTPASDTPALVMITNVGLGVSVCSLLIFLIVEYLVWSAVVKSNLSHFRHTAIVNIAVFLLLGNCSFLASSFPESLSDNWCLILTICKHLFYLAMFNWMMCMSVMLVHQLIFVFTPLRKRVFMFFSGIVGYVFPIFIVGSSYTYCKYTKKHYYEKKSCWLVYDRVLEGSIHAFLLPVGIVILTNLFSMVVVILTLVKSNVPEGSKADDKETAKSILKVVVFLTPVFGLTWIIGFAMLMLEKDSPVHMIATYSFTILNSFQGLFILITGVFAEQKVREEMIKLIMAKSKGKSESMKNLTSTTYTRDK</sequence>
<dbReference type="InParanoid" id="A0A6P8WAW6"/>
<evidence type="ECO:0000256" key="5">
    <source>
        <dbReference type="ARBA" id="ARBA00023136"/>
    </source>
</evidence>
<dbReference type="Gene3D" id="2.60.220.50">
    <property type="match status" value="1"/>
</dbReference>
<dbReference type="InterPro" id="IPR051587">
    <property type="entry name" value="Adhesion_GPCR"/>
</dbReference>
<dbReference type="Proteomes" id="UP000515161">
    <property type="component" value="Unplaced"/>
</dbReference>
<dbReference type="SMART" id="SM00303">
    <property type="entry name" value="GPS"/>
    <property type="match status" value="1"/>
</dbReference>
<keyword evidence="12" id="KW-1185">Reference proteome</keyword>
<dbReference type="Gene3D" id="1.20.1070.10">
    <property type="entry name" value="Rhodopsin 7-helix transmembrane proteins"/>
    <property type="match status" value="1"/>
</dbReference>
<feature type="transmembrane region" description="Helical" evidence="8">
    <location>
        <begin position="805"/>
        <end position="829"/>
    </location>
</feature>
<dbReference type="AlphaFoldDB" id="A0A6P8WAW6"/>
<dbReference type="InterPro" id="IPR000203">
    <property type="entry name" value="GPS"/>
</dbReference>
<evidence type="ECO:0000256" key="6">
    <source>
        <dbReference type="ARBA" id="ARBA00023157"/>
    </source>
</evidence>
<comment type="similarity">
    <text evidence="2">Belongs to the G-protein coupled receptor 2 family. Adhesion G-protein coupled receptor (ADGR) subfamily.</text>
</comment>
<dbReference type="Pfam" id="PF00002">
    <property type="entry name" value="7tm_2"/>
    <property type="match status" value="1"/>
</dbReference>
<reference evidence="13" key="1">
    <citation type="submission" date="2025-08" db="UniProtKB">
        <authorList>
            <consortium name="RefSeq"/>
        </authorList>
    </citation>
    <scope>IDENTIFICATION</scope>
</reference>
<dbReference type="PRINTS" id="PR00249">
    <property type="entry name" value="GPCRSECRETIN"/>
</dbReference>
<dbReference type="GO" id="GO:0016020">
    <property type="term" value="C:membrane"/>
    <property type="evidence" value="ECO:0007669"/>
    <property type="project" value="UniProtKB-SubCell"/>
</dbReference>
<dbReference type="OrthoDB" id="10040049at2759"/>
<keyword evidence="4 8" id="KW-1133">Transmembrane helix</keyword>
<dbReference type="SUPFAM" id="SSF81321">
    <property type="entry name" value="Family A G protein-coupled receptor-like"/>
    <property type="match status" value="1"/>
</dbReference>
<feature type="transmembrane region" description="Helical" evidence="8">
    <location>
        <begin position="732"/>
        <end position="755"/>
    </location>
</feature>
<keyword evidence="13" id="KW-0675">Receptor</keyword>
<keyword evidence="6" id="KW-1015">Disulfide bond</keyword>
<dbReference type="InterPro" id="IPR017981">
    <property type="entry name" value="GPCR_2-like_7TM"/>
</dbReference>
<dbReference type="GO" id="GO:0007189">
    <property type="term" value="P:adenylate cyclase-activating G protein-coupled receptor signaling pathway"/>
    <property type="evidence" value="ECO:0007669"/>
    <property type="project" value="TreeGrafter"/>
</dbReference>
<evidence type="ECO:0000256" key="4">
    <source>
        <dbReference type="ARBA" id="ARBA00022989"/>
    </source>
</evidence>
<evidence type="ECO:0000313" key="13">
    <source>
        <dbReference type="RefSeq" id="XP_034084627.1"/>
    </source>
</evidence>
<feature type="transmembrane region" description="Helical" evidence="8">
    <location>
        <begin position="767"/>
        <end position="785"/>
    </location>
</feature>
<keyword evidence="5 8" id="KW-0472">Membrane</keyword>
<dbReference type="GeneID" id="117554342"/>
<feature type="signal peptide" evidence="9">
    <location>
        <begin position="1"/>
        <end position="22"/>
    </location>
</feature>
<feature type="domain" description="G-protein coupled receptors family 2 profile 2" evidence="11">
    <location>
        <begin position="726"/>
        <end position="987"/>
    </location>
</feature>
<comment type="subcellular location">
    <subcellularLocation>
        <location evidence="1">Membrane</location>
        <topology evidence="1">Multi-pass membrane protein</topology>
    </subcellularLocation>
</comment>
<evidence type="ECO:0000256" key="8">
    <source>
        <dbReference type="SAM" id="Phobius"/>
    </source>
</evidence>
<dbReference type="InterPro" id="IPR000832">
    <property type="entry name" value="GPCR_2_secretin-like"/>
</dbReference>
<dbReference type="GO" id="GO:0007166">
    <property type="term" value="P:cell surface receptor signaling pathway"/>
    <property type="evidence" value="ECO:0007669"/>
    <property type="project" value="InterPro"/>
</dbReference>
<dbReference type="PANTHER" id="PTHR45813:SF2">
    <property type="entry name" value="ADHESION G-PROTEIN COUPLED RECEPTOR F3"/>
    <property type="match status" value="1"/>
</dbReference>
<evidence type="ECO:0000313" key="12">
    <source>
        <dbReference type="Proteomes" id="UP000515161"/>
    </source>
</evidence>
<feature type="transmembrane region" description="Helical" evidence="8">
    <location>
        <begin position="836"/>
        <end position="859"/>
    </location>
</feature>
<feature type="chain" id="PRO_5027992228" evidence="9">
    <location>
        <begin position="23"/>
        <end position="1021"/>
    </location>
</feature>
<feature type="domain" description="GAIN-B" evidence="10">
    <location>
        <begin position="579"/>
        <end position="719"/>
    </location>
</feature>
<dbReference type="FunFam" id="1.20.1070.10:FF:000058">
    <property type="entry name" value="Adhesion G protein-coupled receptor F5"/>
    <property type="match status" value="1"/>
</dbReference>
<protein>
    <submittedName>
        <fullName evidence="13">Adhesion G protein-coupled receptor F4 isoform X1</fullName>
    </submittedName>
</protein>
<evidence type="ECO:0000256" key="9">
    <source>
        <dbReference type="SAM" id="SignalP"/>
    </source>
</evidence>
<accession>A0A6P8WAW6</accession>